<dbReference type="Proteomes" id="UP000664399">
    <property type="component" value="Unassembled WGS sequence"/>
</dbReference>
<keyword evidence="1" id="KW-0472">Membrane</keyword>
<dbReference type="EMBL" id="JAFVMG010000002">
    <property type="protein sequence ID" value="MBO1327700.1"/>
    <property type="molecule type" value="Genomic_DNA"/>
</dbReference>
<protein>
    <submittedName>
        <fullName evidence="2">PepSY domain-containing protein</fullName>
    </submittedName>
</protein>
<evidence type="ECO:0000313" key="3">
    <source>
        <dbReference type="Proteomes" id="UP000664399"/>
    </source>
</evidence>
<dbReference type="PANTHER" id="PTHR34219:SF4">
    <property type="entry name" value="PEPSY DOMAIN-CONTAINING PROTEIN"/>
    <property type="match status" value="1"/>
</dbReference>
<keyword evidence="3" id="KW-1185">Reference proteome</keyword>
<feature type="transmembrane region" description="Helical" evidence="1">
    <location>
        <begin position="339"/>
        <end position="359"/>
    </location>
</feature>
<feature type="transmembrane region" description="Helical" evidence="1">
    <location>
        <begin position="444"/>
        <end position="461"/>
    </location>
</feature>
<feature type="transmembrane region" description="Helical" evidence="1">
    <location>
        <begin position="371"/>
        <end position="396"/>
    </location>
</feature>
<feature type="transmembrane region" description="Helical" evidence="1">
    <location>
        <begin position="181"/>
        <end position="212"/>
    </location>
</feature>
<keyword evidence="1" id="KW-0812">Transmembrane</keyword>
<dbReference type="InterPro" id="IPR005625">
    <property type="entry name" value="PepSY-ass_TM"/>
</dbReference>
<gene>
    <name evidence="2" type="ORF">J2D75_04320</name>
</gene>
<feature type="transmembrane region" description="Helical" evidence="1">
    <location>
        <begin position="12"/>
        <end position="36"/>
    </location>
</feature>
<comment type="caution">
    <text evidence="2">The sequence shown here is derived from an EMBL/GenBank/DDBJ whole genome shotgun (WGS) entry which is preliminary data.</text>
</comment>
<keyword evidence="1" id="KW-1133">Transmembrane helix</keyword>
<sequence>MEPDFRRAMGWLHTWAGVLLGSVLFAIFWMGTLSVFDIEIDQWMKPATRLPPAAQTLALERFRPSLNEAIAARAAFWNVEPPNDRQSVASVHYRTKTGFVSHDIDPVSGRTLPDAGTLGASGFIFPFHYSLHLRIMNLGTWLVGLASMAMLVLCVSGVIIHRKIFAEFFTFRPSKKPRRLLLDLHNLSGVLGLPFHIMLTFSGLVILGATFFPASINALYPNPRGYFYEANGLSFLNVKPGQPGAPVVSLDETFARAQAVWGNGSPETVLVATPGTTTGRIAFFRDRTQQVVMDRDVVAFSSTTGELVSHPPAPRAIIRTQRFLSGLHLIHFHHWVLRWLYFMLGLGSCLLIASGFLFWQASRRTKQANTFGFRLVEGLSAGSITGIMLATLAFFISNRLLPPGAHAFGMGRAALEIGCFYLVWVGAFLHGWLRPRRVWIEQSAAISAFSALAAMLNWITTGDHPLHSLANRYLWPVAGMDMLLLVGSALAFLTARKLARKQPGKAVGKTV</sequence>
<organism evidence="2 3">
    <name type="scientific">Acetobacter suratthaniensis</name>
    <dbReference type="NCBI Taxonomy" id="1502841"/>
    <lineage>
        <taxon>Bacteria</taxon>
        <taxon>Pseudomonadati</taxon>
        <taxon>Pseudomonadota</taxon>
        <taxon>Alphaproteobacteria</taxon>
        <taxon>Acetobacterales</taxon>
        <taxon>Acetobacteraceae</taxon>
        <taxon>Acetobacter</taxon>
    </lineage>
</organism>
<feature type="transmembrane region" description="Helical" evidence="1">
    <location>
        <begin position="138"/>
        <end position="160"/>
    </location>
</feature>
<dbReference type="PANTHER" id="PTHR34219">
    <property type="entry name" value="IRON-REGULATED INNER MEMBRANE PROTEIN-RELATED"/>
    <property type="match status" value="1"/>
</dbReference>
<evidence type="ECO:0000313" key="2">
    <source>
        <dbReference type="EMBL" id="MBO1327700.1"/>
    </source>
</evidence>
<name>A0ABS3LJI4_9PROT</name>
<reference evidence="2 3" key="1">
    <citation type="submission" date="2021-03" db="EMBL/GenBank/DDBJ databases">
        <title>The complete genome sequence of Acetobacter suratthaniensis TBRC 1719.</title>
        <authorList>
            <person name="Charoenyingcharoen P."/>
            <person name="Yukphan P."/>
        </authorList>
    </citation>
    <scope>NUCLEOTIDE SEQUENCE [LARGE SCALE GENOMIC DNA]</scope>
    <source>
        <strain evidence="2 3">TBRC 1719</strain>
    </source>
</reference>
<feature type="transmembrane region" description="Helical" evidence="1">
    <location>
        <begin position="408"/>
        <end position="432"/>
    </location>
</feature>
<dbReference type="RefSeq" id="WP_207853189.1">
    <property type="nucleotide sequence ID" value="NZ_JAFVMG010000002.1"/>
</dbReference>
<accession>A0ABS3LJI4</accession>
<evidence type="ECO:0000256" key="1">
    <source>
        <dbReference type="SAM" id="Phobius"/>
    </source>
</evidence>
<feature type="transmembrane region" description="Helical" evidence="1">
    <location>
        <begin position="473"/>
        <end position="495"/>
    </location>
</feature>
<proteinExistence type="predicted"/>
<dbReference type="Pfam" id="PF03929">
    <property type="entry name" value="PepSY_TM"/>
    <property type="match status" value="1"/>
</dbReference>